<comment type="caution">
    <text evidence="10">The sequence shown here is derived from an EMBL/GenBank/DDBJ whole genome shotgun (WGS) entry which is preliminary data.</text>
</comment>
<evidence type="ECO:0000256" key="4">
    <source>
        <dbReference type="ARBA" id="ARBA00022889"/>
    </source>
</evidence>
<protein>
    <submittedName>
        <fullName evidence="10">Fibronectin type III domain containing protein 6</fullName>
    </submittedName>
</protein>
<evidence type="ECO:0000256" key="2">
    <source>
        <dbReference type="ARBA" id="ARBA00022692"/>
    </source>
</evidence>
<comment type="subcellular location">
    <subcellularLocation>
        <location evidence="1">Membrane</location>
        <topology evidence="1">Single-pass membrane protein</topology>
    </subcellularLocation>
</comment>
<dbReference type="AlphaFoldDB" id="A0A132ADW8"/>
<dbReference type="GO" id="GO:0007155">
    <property type="term" value="P:cell adhesion"/>
    <property type="evidence" value="ECO:0007669"/>
    <property type="project" value="UniProtKB-KW"/>
</dbReference>
<dbReference type="GO" id="GO:0016020">
    <property type="term" value="C:membrane"/>
    <property type="evidence" value="ECO:0007669"/>
    <property type="project" value="UniProtKB-SubCell"/>
</dbReference>
<feature type="non-terminal residue" evidence="10">
    <location>
        <position position="331"/>
    </location>
</feature>
<evidence type="ECO:0000256" key="8">
    <source>
        <dbReference type="ARBA" id="ARBA00023319"/>
    </source>
</evidence>
<evidence type="ECO:0000256" key="5">
    <source>
        <dbReference type="ARBA" id="ARBA00022989"/>
    </source>
</evidence>
<keyword evidence="5" id="KW-1133">Transmembrane helix</keyword>
<dbReference type="EMBL" id="JXLN01013218">
    <property type="protein sequence ID" value="KPM09174.1"/>
    <property type="molecule type" value="Genomic_DNA"/>
</dbReference>
<feature type="non-terminal residue" evidence="10">
    <location>
        <position position="1"/>
    </location>
</feature>
<dbReference type="SUPFAM" id="SSF49265">
    <property type="entry name" value="Fibronectin type III"/>
    <property type="match status" value="1"/>
</dbReference>
<keyword evidence="6" id="KW-0472">Membrane</keyword>
<evidence type="ECO:0000256" key="1">
    <source>
        <dbReference type="ARBA" id="ARBA00004167"/>
    </source>
</evidence>
<evidence type="ECO:0000256" key="3">
    <source>
        <dbReference type="ARBA" id="ARBA00022729"/>
    </source>
</evidence>
<dbReference type="InterPro" id="IPR056754">
    <property type="entry name" value="DSCAM/DSCAML_C"/>
</dbReference>
<keyword evidence="8" id="KW-0393">Immunoglobulin domain</keyword>
<dbReference type="InterPro" id="IPR013783">
    <property type="entry name" value="Ig-like_fold"/>
</dbReference>
<sequence>PAVPNSNNFIVANITSVVLNLERWNNGLCPILNFAIRYRPKDMRLIAMNEDSQQHHPYQQQWITVSNHLRPEFGAIYIIQDLLPESWYELSIIATNDAGETESRYLFATLTLDGGTVEPLYSKDALNRRPTTCAILVLLVIGGATIFIFITRICRHRDANQTDQLSMNLFSKTYSKSDLMLRSGYDVNDPNKLTQIETLNCGQNELLDGIVVSGSQYVEGPTSLTYTTTSTTNGTTGTIDDSSSNTMHHQIITAVNGSPSLCTKLNKSVPEGLYSTPCIQTHQNDALSSMMAMNFVQQQQHQTPQNCTLKTPSKTKLNKFPIPESIYGTTM</sequence>
<keyword evidence="2" id="KW-0812">Transmembrane</keyword>
<evidence type="ECO:0000256" key="7">
    <source>
        <dbReference type="ARBA" id="ARBA00023157"/>
    </source>
</evidence>
<dbReference type="Pfam" id="PF25059">
    <property type="entry name" value="FN3_DSCAM-DSCAML_C"/>
    <property type="match status" value="1"/>
</dbReference>
<feature type="domain" description="DSCAM/DSCAML C-terminal" evidence="9">
    <location>
        <begin position="13"/>
        <end position="119"/>
    </location>
</feature>
<gene>
    <name evidence="10" type="ORF">QR98_0077070</name>
</gene>
<evidence type="ECO:0000259" key="9">
    <source>
        <dbReference type="Pfam" id="PF25059"/>
    </source>
</evidence>
<organism evidence="10 11">
    <name type="scientific">Sarcoptes scabiei</name>
    <name type="common">Itch mite</name>
    <name type="synonym">Acarus scabiei</name>
    <dbReference type="NCBI Taxonomy" id="52283"/>
    <lineage>
        <taxon>Eukaryota</taxon>
        <taxon>Metazoa</taxon>
        <taxon>Ecdysozoa</taxon>
        <taxon>Arthropoda</taxon>
        <taxon>Chelicerata</taxon>
        <taxon>Arachnida</taxon>
        <taxon>Acari</taxon>
        <taxon>Acariformes</taxon>
        <taxon>Sarcoptiformes</taxon>
        <taxon>Astigmata</taxon>
        <taxon>Psoroptidia</taxon>
        <taxon>Sarcoptoidea</taxon>
        <taxon>Sarcoptidae</taxon>
        <taxon>Sarcoptinae</taxon>
        <taxon>Sarcoptes</taxon>
    </lineage>
</organism>
<keyword evidence="7" id="KW-1015">Disulfide bond</keyword>
<evidence type="ECO:0000313" key="11">
    <source>
        <dbReference type="Proteomes" id="UP000616769"/>
    </source>
</evidence>
<keyword evidence="4" id="KW-0130">Cell adhesion</keyword>
<dbReference type="OrthoDB" id="6418794at2759"/>
<evidence type="ECO:0000313" key="10">
    <source>
        <dbReference type="EMBL" id="KPM09174.1"/>
    </source>
</evidence>
<evidence type="ECO:0000256" key="6">
    <source>
        <dbReference type="ARBA" id="ARBA00023136"/>
    </source>
</evidence>
<dbReference type="InterPro" id="IPR036116">
    <property type="entry name" value="FN3_sf"/>
</dbReference>
<dbReference type="InterPro" id="IPR003961">
    <property type="entry name" value="FN3_dom"/>
</dbReference>
<dbReference type="CDD" id="cd00063">
    <property type="entry name" value="FN3"/>
    <property type="match status" value="1"/>
</dbReference>
<dbReference type="VEuPathDB" id="VectorBase:SSCA002870"/>
<accession>A0A132ADW8</accession>
<dbReference type="Proteomes" id="UP000616769">
    <property type="component" value="Unassembled WGS sequence"/>
</dbReference>
<proteinExistence type="predicted"/>
<reference evidence="10 11" key="1">
    <citation type="journal article" date="2015" name="Parasit. Vectors">
        <title>Draft genome of the scabies mite.</title>
        <authorList>
            <person name="Rider S.D.Jr."/>
            <person name="Morgan M.S."/>
            <person name="Arlian L.G."/>
        </authorList>
    </citation>
    <scope>NUCLEOTIDE SEQUENCE [LARGE SCALE GENOMIC DNA]</scope>
    <source>
        <strain evidence="10">Arlian Lab</strain>
    </source>
</reference>
<dbReference type="Gene3D" id="2.60.40.10">
    <property type="entry name" value="Immunoglobulins"/>
    <property type="match status" value="1"/>
</dbReference>
<keyword evidence="3" id="KW-0732">Signal</keyword>
<name>A0A132ADW8_SARSC</name>